<feature type="domain" description="N-acetyltransferase" evidence="1">
    <location>
        <begin position="17"/>
        <end position="179"/>
    </location>
</feature>
<gene>
    <name evidence="2" type="ORF">MTX78_22605</name>
</gene>
<dbReference type="InterPro" id="IPR016181">
    <property type="entry name" value="Acyl_CoA_acyltransferase"/>
</dbReference>
<dbReference type="InterPro" id="IPR000182">
    <property type="entry name" value="GNAT_dom"/>
</dbReference>
<keyword evidence="3" id="KW-1185">Reference proteome</keyword>
<accession>A0ABY4CXK9</accession>
<evidence type="ECO:0000259" key="1">
    <source>
        <dbReference type="PROSITE" id="PS51186"/>
    </source>
</evidence>
<dbReference type="Pfam" id="PF13302">
    <property type="entry name" value="Acetyltransf_3"/>
    <property type="match status" value="1"/>
</dbReference>
<dbReference type="RefSeq" id="WP_243798566.1">
    <property type="nucleotide sequence ID" value="NZ_CP094669.1"/>
</dbReference>
<evidence type="ECO:0000313" key="2">
    <source>
        <dbReference type="EMBL" id="UOG74893.1"/>
    </source>
</evidence>
<dbReference type="SUPFAM" id="SSF55729">
    <property type="entry name" value="Acyl-CoA N-acyltransferases (Nat)"/>
    <property type="match status" value="1"/>
</dbReference>
<dbReference type="InterPro" id="IPR051531">
    <property type="entry name" value="N-acetyltransferase"/>
</dbReference>
<proteinExistence type="predicted"/>
<dbReference type="EMBL" id="CP094669">
    <property type="protein sequence ID" value="UOG74893.1"/>
    <property type="molecule type" value="Genomic_DNA"/>
</dbReference>
<evidence type="ECO:0000313" key="3">
    <source>
        <dbReference type="Proteomes" id="UP000831113"/>
    </source>
</evidence>
<name>A0ABY4CXK9_9BACT</name>
<protein>
    <submittedName>
        <fullName evidence="2">GNAT family N-acetyltransferase</fullName>
    </submittedName>
</protein>
<dbReference type="PANTHER" id="PTHR43792">
    <property type="entry name" value="GNAT FAMILY, PUTATIVE (AFU_ORTHOLOGUE AFUA_3G00765)-RELATED-RELATED"/>
    <property type="match status" value="1"/>
</dbReference>
<dbReference type="PANTHER" id="PTHR43792:SF1">
    <property type="entry name" value="N-ACETYLTRANSFERASE DOMAIN-CONTAINING PROTEIN"/>
    <property type="match status" value="1"/>
</dbReference>
<reference evidence="2 3" key="1">
    <citation type="submission" date="2022-03" db="EMBL/GenBank/DDBJ databases">
        <title>Hymenobactersp. isolated from the air.</title>
        <authorList>
            <person name="Won M."/>
            <person name="Kwon S.-W."/>
        </authorList>
    </citation>
    <scope>NUCLEOTIDE SEQUENCE [LARGE SCALE GENOMIC DNA]</scope>
    <source>
        <strain evidence="2 3">KACC 21982</strain>
    </source>
</reference>
<dbReference type="Gene3D" id="3.40.630.30">
    <property type="match status" value="1"/>
</dbReference>
<sequence length="181" mass="20346">MVSTSIQQVPVLETTRLLLRGYKPTDFAEYVTMWADPQVYRYLSPRPMLEEEVWGTLLRSIGHWTLMGYGFWAVEEKATGRFIGVVGFADPKRNIKPASNGAPEIGWVLAGQAHGQGYATEAVEAALAWADGHFGSVRTVCIIHPKNKASLRVAHKFGYQEYHRTTYHDQPTIMLERAPLV</sequence>
<organism evidence="2 3">
    <name type="scientific">Hymenobacter tibetensis</name>
    <dbReference type="NCBI Taxonomy" id="497967"/>
    <lineage>
        <taxon>Bacteria</taxon>
        <taxon>Pseudomonadati</taxon>
        <taxon>Bacteroidota</taxon>
        <taxon>Cytophagia</taxon>
        <taxon>Cytophagales</taxon>
        <taxon>Hymenobacteraceae</taxon>
        <taxon>Hymenobacter</taxon>
    </lineage>
</organism>
<dbReference type="PROSITE" id="PS51186">
    <property type="entry name" value="GNAT"/>
    <property type="match status" value="1"/>
</dbReference>
<dbReference type="Proteomes" id="UP000831113">
    <property type="component" value="Chromosome"/>
</dbReference>